<dbReference type="Pfam" id="PF01855">
    <property type="entry name" value="POR_N"/>
    <property type="match status" value="1"/>
</dbReference>
<protein>
    <submittedName>
        <fullName evidence="4">Pyruvate ferredoxin oxidoreductase alpha subunit</fullName>
    </submittedName>
</protein>
<dbReference type="InterPro" id="IPR050722">
    <property type="entry name" value="Pyruvate:ferred/Flavod_OxRd"/>
</dbReference>
<dbReference type="PANTHER" id="PTHR32154:SF0">
    <property type="entry name" value="PYRUVATE-FLAVODOXIN OXIDOREDUCTASE-RELATED"/>
    <property type="match status" value="1"/>
</dbReference>
<evidence type="ECO:0000259" key="2">
    <source>
        <dbReference type="Pfam" id="PF01855"/>
    </source>
</evidence>
<dbReference type="InterPro" id="IPR009014">
    <property type="entry name" value="Transketo_C/PFOR_II"/>
</dbReference>
<keyword evidence="1" id="KW-0560">Oxidoreductase</keyword>
<proteinExistence type="predicted"/>
<dbReference type="InterPro" id="IPR033412">
    <property type="entry name" value="PFOR_II"/>
</dbReference>
<sequence length="391" mass="43027">MSKRIGMEIALAAAEAAALCRPEVIAAYPITPNTHVPEHLSEIVAEGRLDAEFITVESEHSAMSACAGASGAGARAFTATSSQGLLYMAEILAIISSMRLPVVMIIGNRALSGPLNIWNDHSDIMSQRDIGWISLFAANGQETVDMTIQAFKIAEHPDVMLPTNVNLDGFQLTHVVEPMLMPDQEEVDRFLPPFKPFASLDPVNPVTLGALGLPDIYAEACKSREEVLLNSKKVILEVWKEWEQQFGRKYEPIEAYETDGAEILMLTMGSMGETAEMAIDELRKEGVKAGLLKLKLWRPFPFEELKQAVKGARVLVVTDRCLSYGGPGGPVALEVRSALYEEKERPAIVNYIIGLGGRDVMVDHFMEMIKKAAKADTEKPEKAYEFYGVRE</sequence>
<feature type="domain" description="Pyruvate:ferredoxin oxidoreductase core" evidence="3">
    <location>
        <begin position="261"/>
        <end position="364"/>
    </location>
</feature>
<dbReference type="GO" id="GO:0006979">
    <property type="term" value="P:response to oxidative stress"/>
    <property type="evidence" value="ECO:0007669"/>
    <property type="project" value="TreeGrafter"/>
</dbReference>
<evidence type="ECO:0000256" key="1">
    <source>
        <dbReference type="ARBA" id="ARBA00023002"/>
    </source>
</evidence>
<dbReference type="Pfam" id="PF17147">
    <property type="entry name" value="PFOR_II"/>
    <property type="match status" value="1"/>
</dbReference>
<accession>A0A1H7Y6V6</accession>
<dbReference type="AlphaFoldDB" id="A0A1H7Y6V6"/>
<dbReference type="InterPro" id="IPR002880">
    <property type="entry name" value="Pyrv_Fd/Flavodoxin_OxRdtase_N"/>
</dbReference>
<dbReference type="Proteomes" id="UP000198744">
    <property type="component" value="Unassembled WGS sequence"/>
</dbReference>
<feature type="domain" description="Pyruvate flavodoxin/ferredoxin oxidoreductase pyrimidine binding" evidence="2">
    <location>
        <begin position="16"/>
        <end position="238"/>
    </location>
</feature>
<dbReference type="Gene3D" id="3.40.50.970">
    <property type="match status" value="1"/>
</dbReference>
<dbReference type="OrthoDB" id="9794954at2"/>
<dbReference type="GO" id="GO:0016903">
    <property type="term" value="F:oxidoreductase activity, acting on the aldehyde or oxo group of donors"/>
    <property type="evidence" value="ECO:0007669"/>
    <property type="project" value="UniProtKB-ARBA"/>
</dbReference>
<dbReference type="SUPFAM" id="SSF52518">
    <property type="entry name" value="Thiamin diphosphate-binding fold (THDP-binding)"/>
    <property type="match status" value="1"/>
</dbReference>
<dbReference type="GO" id="GO:0019752">
    <property type="term" value="P:carboxylic acid metabolic process"/>
    <property type="evidence" value="ECO:0007669"/>
    <property type="project" value="UniProtKB-ARBA"/>
</dbReference>
<dbReference type="FunFam" id="3.40.50.970:FF:000012">
    <property type="entry name" value="Pyruvate:ferredoxin (Flavodoxin) oxidoreductase"/>
    <property type="match status" value="1"/>
</dbReference>
<reference evidence="4 5" key="1">
    <citation type="submission" date="2016-10" db="EMBL/GenBank/DDBJ databases">
        <authorList>
            <person name="de Groot N.N."/>
        </authorList>
    </citation>
    <scope>NUCLEOTIDE SEQUENCE [LARGE SCALE GENOMIC DNA]</scope>
    <source>
        <strain evidence="4 5">DSM 8423</strain>
    </source>
</reference>
<gene>
    <name evidence="4" type="ORF">SAMN04489760_11432</name>
</gene>
<keyword evidence="4" id="KW-0670">Pyruvate</keyword>
<dbReference type="RefSeq" id="WP_093883631.1">
    <property type="nucleotide sequence ID" value="NZ_FOBS01000014.1"/>
</dbReference>
<organism evidence="4 5">
    <name type="scientific">Syntrophus gentianae</name>
    <dbReference type="NCBI Taxonomy" id="43775"/>
    <lineage>
        <taxon>Bacteria</taxon>
        <taxon>Pseudomonadati</taxon>
        <taxon>Thermodesulfobacteriota</taxon>
        <taxon>Syntrophia</taxon>
        <taxon>Syntrophales</taxon>
        <taxon>Syntrophaceae</taxon>
        <taxon>Syntrophus</taxon>
    </lineage>
</organism>
<dbReference type="STRING" id="43775.SAMN04489760_11432"/>
<dbReference type="InterPro" id="IPR029061">
    <property type="entry name" value="THDP-binding"/>
</dbReference>
<dbReference type="PANTHER" id="PTHR32154">
    <property type="entry name" value="PYRUVATE-FLAVODOXIN OXIDOREDUCTASE-RELATED"/>
    <property type="match status" value="1"/>
</dbReference>
<dbReference type="FunFam" id="3.40.50.920:FF:000010">
    <property type="entry name" value="Pyruvate ferredoxin oxidoreductase, alpha subunit"/>
    <property type="match status" value="1"/>
</dbReference>
<keyword evidence="5" id="KW-1185">Reference proteome</keyword>
<evidence type="ECO:0000313" key="5">
    <source>
        <dbReference type="Proteomes" id="UP000198744"/>
    </source>
</evidence>
<dbReference type="SUPFAM" id="SSF52922">
    <property type="entry name" value="TK C-terminal domain-like"/>
    <property type="match status" value="1"/>
</dbReference>
<dbReference type="CDD" id="cd07034">
    <property type="entry name" value="TPP_PYR_PFOR_IOR-alpha_like"/>
    <property type="match status" value="1"/>
</dbReference>
<evidence type="ECO:0000259" key="3">
    <source>
        <dbReference type="Pfam" id="PF17147"/>
    </source>
</evidence>
<dbReference type="Gene3D" id="3.40.50.920">
    <property type="match status" value="1"/>
</dbReference>
<name>A0A1H7Y6V6_9BACT</name>
<dbReference type="EMBL" id="FOBS01000014">
    <property type="protein sequence ID" value="SEM41067.1"/>
    <property type="molecule type" value="Genomic_DNA"/>
</dbReference>
<evidence type="ECO:0000313" key="4">
    <source>
        <dbReference type="EMBL" id="SEM41067.1"/>
    </source>
</evidence>